<dbReference type="Proteomes" id="UP000436302">
    <property type="component" value="Unassembled WGS sequence"/>
</dbReference>
<evidence type="ECO:0000313" key="11">
    <source>
        <dbReference type="EMBL" id="KJQ75697.1"/>
    </source>
</evidence>
<evidence type="ECO:0000313" key="10">
    <source>
        <dbReference type="EMBL" id="KJQ69692.1"/>
    </source>
</evidence>
<dbReference type="GO" id="GO:0005829">
    <property type="term" value="C:cytosol"/>
    <property type="evidence" value="ECO:0007669"/>
    <property type="project" value="TreeGrafter"/>
</dbReference>
<dbReference type="Proteomes" id="UP000033415">
    <property type="component" value="Unassembled WGS sequence"/>
</dbReference>
<evidence type="ECO:0000256" key="2">
    <source>
        <dbReference type="ARBA" id="ARBA00023012"/>
    </source>
</evidence>
<dbReference type="PATRIC" id="fig|28037.100.peg.358"/>
<keyword evidence="5" id="KW-0804">Transcription</keyword>
<dbReference type="EMBL" id="JYGS01000001">
    <property type="protein sequence ID" value="KJQ75697.1"/>
    <property type="molecule type" value="Genomic_DNA"/>
</dbReference>
<organism evidence="10 14">
    <name type="scientific">Streptococcus mitis</name>
    <dbReference type="NCBI Taxonomy" id="28037"/>
    <lineage>
        <taxon>Bacteria</taxon>
        <taxon>Bacillati</taxon>
        <taxon>Bacillota</taxon>
        <taxon>Bacilli</taxon>
        <taxon>Lactobacillales</taxon>
        <taxon>Streptococcaceae</taxon>
        <taxon>Streptococcus</taxon>
        <taxon>Streptococcus mitis group</taxon>
    </lineage>
</organism>
<evidence type="ECO:0000313" key="16">
    <source>
        <dbReference type="Proteomes" id="UP000190872"/>
    </source>
</evidence>
<dbReference type="Pfam" id="PF00072">
    <property type="entry name" value="Response_reg"/>
    <property type="match status" value="1"/>
</dbReference>
<keyword evidence="1" id="KW-0597">Phosphoprotein</keyword>
<evidence type="ECO:0000313" key="15">
    <source>
        <dbReference type="Proteomes" id="UP000033590"/>
    </source>
</evidence>
<sequence length="229" mass="26786">MGKRILLLEKERNLAHFLSLELQKEQYRVDQVEEGQKALSMALQTDYDLILLNARLGDMTAQDFADKLSRTKPASVIMVLDHREELQDQIETIQRFAVSYIYKPVIIDNLVARISAIFRGRDFIDQHCSQMKVPTSYRNLRMDVEHHTVYRGEEMIALTRREYDLLATLMGSKKVLTREQLLESVWKYESATETNIVDVYIRYLRSKLDVKGQKSYIKTVRGVGYTMQE</sequence>
<comment type="caution">
    <text evidence="6">Lacks conserved residue(s) required for the propagation of feature annotation.</text>
</comment>
<keyword evidence="4 7" id="KW-0238">DNA-binding</keyword>
<dbReference type="InterPro" id="IPR036388">
    <property type="entry name" value="WH-like_DNA-bd_sf"/>
</dbReference>
<evidence type="ECO:0000256" key="3">
    <source>
        <dbReference type="ARBA" id="ARBA00023015"/>
    </source>
</evidence>
<dbReference type="PANTHER" id="PTHR48111:SF22">
    <property type="entry name" value="REGULATOR OF RPOS"/>
    <property type="match status" value="1"/>
</dbReference>
<evidence type="ECO:0000313" key="14">
    <source>
        <dbReference type="Proteomes" id="UP000033415"/>
    </source>
</evidence>
<dbReference type="InterPro" id="IPR001789">
    <property type="entry name" value="Sig_transdc_resp-reg_receiver"/>
</dbReference>
<keyword evidence="3" id="KW-0805">Transcription regulation</keyword>
<dbReference type="EMBL" id="JYGQ01000004">
    <property type="protein sequence ID" value="KJQ69692.1"/>
    <property type="molecule type" value="Genomic_DNA"/>
</dbReference>
<dbReference type="CDD" id="cd00383">
    <property type="entry name" value="trans_reg_C"/>
    <property type="match status" value="1"/>
</dbReference>
<dbReference type="EMBL" id="WIJV01000065">
    <property type="protein sequence ID" value="MQP83728.1"/>
    <property type="molecule type" value="Genomic_DNA"/>
</dbReference>
<evidence type="ECO:0000256" key="7">
    <source>
        <dbReference type="PROSITE-ProRule" id="PRU01091"/>
    </source>
</evidence>
<dbReference type="InterPro" id="IPR001867">
    <property type="entry name" value="OmpR/PhoB-type_DNA-bd"/>
</dbReference>
<feature type="domain" description="OmpR/PhoB-type" evidence="9">
    <location>
        <begin position="132"/>
        <end position="229"/>
    </location>
</feature>
<evidence type="ECO:0000256" key="1">
    <source>
        <dbReference type="ARBA" id="ARBA00022553"/>
    </source>
</evidence>
<accession>A0A081Q9U2</accession>
<dbReference type="RefSeq" id="WP_033686437.1">
    <property type="nucleotide sequence ID" value="NZ_CAJJIB010000001.1"/>
</dbReference>
<dbReference type="SMART" id="SM00448">
    <property type="entry name" value="REC"/>
    <property type="match status" value="1"/>
</dbReference>
<dbReference type="EMBL" id="MUXS01000001">
    <property type="protein sequence ID" value="OOR81659.1"/>
    <property type="molecule type" value="Genomic_DNA"/>
</dbReference>
<evidence type="ECO:0000313" key="13">
    <source>
        <dbReference type="EMBL" id="OOR81659.1"/>
    </source>
</evidence>
<dbReference type="Pfam" id="PF00486">
    <property type="entry name" value="Trans_reg_C"/>
    <property type="match status" value="1"/>
</dbReference>
<dbReference type="SMART" id="SM00862">
    <property type="entry name" value="Trans_reg_C"/>
    <property type="match status" value="1"/>
</dbReference>
<evidence type="ECO:0000259" key="9">
    <source>
        <dbReference type="PROSITE" id="PS51755"/>
    </source>
</evidence>
<dbReference type="Gene3D" id="1.10.10.10">
    <property type="entry name" value="Winged helix-like DNA-binding domain superfamily/Winged helix DNA-binding domain"/>
    <property type="match status" value="1"/>
</dbReference>
<evidence type="ECO:0000256" key="5">
    <source>
        <dbReference type="ARBA" id="ARBA00023163"/>
    </source>
</evidence>
<dbReference type="Gene3D" id="3.40.50.2300">
    <property type="match status" value="1"/>
</dbReference>
<dbReference type="SUPFAM" id="SSF46894">
    <property type="entry name" value="C-terminal effector domain of the bipartite response regulators"/>
    <property type="match status" value="1"/>
</dbReference>
<dbReference type="PROSITE" id="PS50110">
    <property type="entry name" value="RESPONSE_REGULATORY"/>
    <property type="match status" value="1"/>
</dbReference>
<dbReference type="InterPro" id="IPR016032">
    <property type="entry name" value="Sig_transdc_resp-reg_C-effctor"/>
</dbReference>
<name>A0A081Q9U2_STRMT</name>
<evidence type="ECO:0000256" key="4">
    <source>
        <dbReference type="ARBA" id="ARBA00023125"/>
    </source>
</evidence>
<dbReference type="Proteomes" id="UP000190872">
    <property type="component" value="Unassembled WGS sequence"/>
</dbReference>
<dbReference type="SUPFAM" id="SSF52172">
    <property type="entry name" value="CheY-like"/>
    <property type="match status" value="1"/>
</dbReference>
<feature type="DNA-binding region" description="OmpR/PhoB-type" evidence="7">
    <location>
        <begin position="132"/>
        <end position="229"/>
    </location>
</feature>
<evidence type="ECO:0000313" key="12">
    <source>
        <dbReference type="EMBL" id="MQP83728.1"/>
    </source>
</evidence>
<dbReference type="GO" id="GO:0000156">
    <property type="term" value="F:phosphorelay response regulator activity"/>
    <property type="evidence" value="ECO:0007669"/>
    <property type="project" value="TreeGrafter"/>
</dbReference>
<dbReference type="AlphaFoldDB" id="A0A081Q9U2"/>
<reference evidence="13 16" key="2">
    <citation type="submission" date="2017-02" db="EMBL/GenBank/DDBJ databases">
        <title>Draft genome sequence of Streptococcus mitis CCUG 61082.</title>
        <authorList>
            <person name="Salva-Serra F."/>
            <person name="Engstrom-Jakobsson H."/>
            <person name="Thorell K."/>
            <person name="Jaen-Luchoro D."/>
            <person name="Gonzales-Siles L."/>
            <person name="Karlsson R."/>
            <person name="Gomila M."/>
            <person name="Yazdan S."/>
            <person name="Boulund F."/>
            <person name="Johnning A."/>
            <person name="Engstrand L."/>
            <person name="Kristiansson E."/>
            <person name="Moore E."/>
        </authorList>
    </citation>
    <scope>NUCLEOTIDE SEQUENCE [LARGE SCALE GENOMIC DNA]</scope>
    <source>
        <strain evidence="13 16">CCUG 61082</strain>
    </source>
</reference>
<evidence type="ECO:0000259" key="8">
    <source>
        <dbReference type="PROSITE" id="PS50110"/>
    </source>
</evidence>
<dbReference type="GO" id="GO:0032993">
    <property type="term" value="C:protein-DNA complex"/>
    <property type="evidence" value="ECO:0007669"/>
    <property type="project" value="TreeGrafter"/>
</dbReference>
<proteinExistence type="predicted"/>
<dbReference type="PANTHER" id="PTHR48111">
    <property type="entry name" value="REGULATOR OF RPOS"/>
    <property type="match status" value="1"/>
</dbReference>
<reference evidence="14 15" key="1">
    <citation type="submission" date="2015-02" db="EMBL/GenBank/DDBJ databases">
        <title>Evolution of amylase-binding proteins of oral streptococcal species.</title>
        <authorList>
            <person name="Haase E.M."/>
        </authorList>
    </citation>
    <scope>NUCLEOTIDE SEQUENCE [LARGE SCALE GENOMIC DNA]</scope>
    <source>
        <strain evidence="10 14">SK137</strain>
        <strain evidence="11 15">SK145</strain>
    </source>
</reference>
<reference evidence="12 17" key="3">
    <citation type="submission" date="2019-10" db="EMBL/GenBank/DDBJ databases">
        <title>Streptococcus mitis of the oral and urogenital tracts.</title>
        <authorList>
            <person name="Price T."/>
            <person name="Mores C.R."/>
            <person name="Putonti C."/>
            <person name="Wolfe A.J."/>
        </authorList>
    </citation>
    <scope>NUCLEOTIDE SEQUENCE [LARGE SCALE GENOMIC DNA]</scope>
    <source>
        <strain evidence="12 17">SM39</strain>
    </source>
</reference>
<protein>
    <submittedName>
        <fullName evidence="10 12">Response regulator</fullName>
    </submittedName>
</protein>
<keyword evidence="2" id="KW-0902">Two-component regulatory system</keyword>
<comment type="caution">
    <text evidence="10">The sequence shown here is derived from an EMBL/GenBank/DDBJ whole genome shotgun (WGS) entry which is preliminary data.</text>
</comment>
<dbReference type="FunFam" id="1.10.10.10:FF:000445">
    <property type="entry name" value="Response regulator transcription factor"/>
    <property type="match status" value="1"/>
</dbReference>
<dbReference type="GO" id="GO:0000976">
    <property type="term" value="F:transcription cis-regulatory region binding"/>
    <property type="evidence" value="ECO:0007669"/>
    <property type="project" value="TreeGrafter"/>
</dbReference>
<dbReference type="PROSITE" id="PS51755">
    <property type="entry name" value="OMPR_PHOB"/>
    <property type="match status" value="1"/>
</dbReference>
<dbReference type="Proteomes" id="UP000033590">
    <property type="component" value="Unassembled WGS sequence"/>
</dbReference>
<dbReference type="InterPro" id="IPR039420">
    <property type="entry name" value="WalR-like"/>
</dbReference>
<dbReference type="GO" id="GO:0006355">
    <property type="term" value="P:regulation of DNA-templated transcription"/>
    <property type="evidence" value="ECO:0007669"/>
    <property type="project" value="InterPro"/>
</dbReference>
<evidence type="ECO:0000313" key="17">
    <source>
        <dbReference type="Proteomes" id="UP000436302"/>
    </source>
</evidence>
<gene>
    <name evidence="10" type="primary">csrR</name>
    <name evidence="13" type="ORF">B0179_00780</name>
    <name evidence="12" type="ORF">GEZ78_09220</name>
    <name evidence="10" type="ORF">TZ91_01530</name>
    <name evidence="11" type="ORF">TZ93_00165</name>
</gene>
<dbReference type="InterPro" id="IPR011006">
    <property type="entry name" value="CheY-like_superfamily"/>
</dbReference>
<evidence type="ECO:0000256" key="6">
    <source>
        <dbReference type="PROSITE-ProRule" id="PRU00169"/>
    </source>
</evidence>
<feature type="domain" description="Response regulatory" evidence="8">
    <location>
        <begin position="4"/>
        <end position="118"/>
    </location>
</feature>